<dbReference type="NCBIfam" id="NF040521">
    <property type="entry name" value="C45_proenzyme"/>
    <property type="match status" value="1"/>
</dbReference>
<dbReference type="InterPro" id="IPR005079">
    <property type="entry name" value="Peptidase_C45_hydrolase"/>
</dbReference>
<dbReference type="Proteomes" id="UP000672602">
    <property type="component" value="Unassembled WGS sequence"/>
</dbReference>
<accession>A0A8J7V3Z0</accession>
<comment type="caution">
    <text evidence="2">The sequence shown here is derived from an EMBL/GenBank/DDBJ whole genome shotgun (WGS) entry which is preliminary data.</text>
</comment>
<dbReference type="Gene3D" id="3.60.60.10">
    <property type="entry name" value="Penicillin V Acylase, Chain A"/>
    <property type="match status" value="1"/>
</dbReference>
<proteinExistence type="predicted"/>
<evidence type="ECO:0000313" key="3">
    <source>
        <dbReference type="Proteomes" id="UP000672602"/>
    </source>
</evidence>
<protein>
    <recommendedName>
        <fullName evidence="1">Peptidase C45 hydrolase domain-containing protein</fullName>
    </recommendedName>
</protein>
<dbReference type="InterPro" id="IPR047801">
    <property type="entry name" value="Peptidase_C45"/>
</dbReference>
<organism evidence="2 3">
    <name type="scientific">Marivibrio halodurans</name>
    <dbReference type="NCBI Taxonomy" id="2039722"/>
    <lineage>
        <taxon>Bacteria</taxon>
        <taxon>Pseudomonadati</taxon>
        <taxon>Pseudomonadota</taxon>
        <taxon>Alphaproteobacteria</taxon>
        <taxon>Rhodospirillales</taxon>
        <taxon>Rhodospirillaceae</taxon>
        <taxon>Marivibrio</taxon>
    </lineage>
</organism>
<dbReference type="PANTHER" id="PTHR34180">
    <property type="entry name" value="PEPTIDASE C45"/>
    <property type="match status" value="1"/>
</dbReference>
<feature type="domain" description="Peptidase C45 hydrolase" evidence="1">
    <location>
        <begin position="99"/>
        <end position="303"/>
    </location>
</feature>
<dbReference type="RefSeq" id="WP_210683476.1">
    <property type="nucleotide sequence ID" value="NZ_JAGMWN010000012.1"/>
</dbReference>
<dbReference type="SUPFAM" id="SSF56235">
    <property type="entry name" value="N-terminal nucleophile aminohydrolases (Ntn hydrolases)"/>
    <property type="match status" value="1"/>
</dbReference>
<evidence type="ECO:0000313" key="2">
    <source>
        <dbReference type="EMBL" id="MBP5858885.1"/>
    </source>
</evidence>
<evidence type="ECO:0000259" key="1">
    <source>
        <dbReference type="Pfam" id="PF03417"/>
    </source>
</evidence>
<dbReference type="PANTHER" id="PTHR34180:SF1">
    <property type="entry name" value="BETA-ALANYL-DOPAMINE_CARCININE HYDROLASE"/>
    <property type="match status" value="1"/>
</dbReference>
<dbReference type="EMBL" id="JAGMWN010000012">
    <property type="protein sequence ID" value="MBP5858885.1"/>
    <property type="molecule type" value="Genomic_DNA"/>
</dbReference>
<dbReference type="InterPro" id="IPR047794">
    <property type="entry name" value="C45_proenzyme-like"/>
</dbReference>
<sequence>MELTFQALEIDKAGRKWATLFAQLWPAYRRWYLSDGLEQRPTYVACRDAIAAHMPELLQTYERLCDWAGGGDLAARFLSLWKPPAYISGCSQVVWLGERPLLIRNYDYAPALSDGLIMKTRFGRTSVLAMTDCMWGVLDGVNERGLAISLTFGGRKTVGPGFGIPLILRYVLETCSTVAQATETLSSIPTHMAYNVTVVDRGGRFATAYLAPDRKPVVKAVAYATNHQGRIEWHDHARATATLEREQFLHFRINDPDMTEDALIAAFAKPPLYTNAYRTGFGTIYTAVYDPVAGTARFIWPDGSWDLSVDGFAEGRMPITFQSGTRAVG</sequence>
<reference evidence="2" key="1">
    <citation type="submission" date="2021-04" db="EMBL/GenBank/DDBJ databases">
        <authorList>
            <person name="Zhang D.-C."/>
        </authorList>
    </citation>
    <scope>NUCLEOTIDE SEQUENCE</scope>
    <source>
        <strain evidence="2">CGMCC 1.15697</strain>
    </source>
</reference>
<keyword evidence="3" id="KW-1185">Reference proteome</keyword>
<dbReference type="AlphaFoldDB" id="A0A8J7V3Z0"/>
<dbReference type="InterPro" id="IPR029055">
    <property type="entry name" value="Ntn_hydrolases_N"/>
</dbReference>
<name>A0A8J7V3Z0_9PROT</name>
<dbReference type="Pfam" id="PF03417">
    <property type="entry name" value="AAT"/>
    <property type="match status" value="1"/>
</dbReference>
<gene>
    <name evidence="2" type="ORF">KAJ83_17835</name>
</gene>